<dbReference type="STRING" id="321763.SAMN04488692_10671"/>
<dbReference type="Proteomes" id="UP000199476">
    <property type="component" value="Unassembled WGS sequence"/>
</dbReference>
<dbReference type="SUPFAM" id="SSF52540">
    <property type="entry name" value="P-loop containing nucleoside triphosphate hydrolases"/>
    <property type="match status" value="1"/>
</dbReference>
<dbReference type="InterPro" id="IPR025657">
    <property type="entry name" value="RadC_JAB"/>
</dbReference>
<dbReference type="Pfam" id="PF13307">
    <property type="entry name" value="Helicase_C_2"/>
    <property type="match status" value="1"/>
</dbReference>
<dbReference type="GO" id="GO:0046872">
    <property type="term" value="F:metal ion binding"/>
    <property type="evidence" value="ECO:0007669"/>
    <property type="project" value="UniProtKB-KW"/>
</dbReference>
<dbReference type="GO" id="GO:0005524">
    <property type="term" value="F:ATP binding"/>
    <property type="evidence" value="ECO:0007669"/>
    <property type="project" value="UniProtKB-KW"/>
</dbReference>
<dbReference type="Pfam" id="PF04002">
    <property type="entry name" value="RadC"/>
    <property type="match status" value="1"/>
</dbReference>
<keyword evidence="10" id="KW-0413">Isomerase</keyword>
<keyword evidence="5 15" id="KW-0347">Helicase</keyword>
<evidence type="ECO:0000256" key="2">
    <source>
        <dbReference type="ARBA" id="ARBA00022723"/>
    </source>
</evidence>
<feature type="domain" description="Helicase ATP-binding" evidence="14">
    <location>
        <begin position="135"/>
        <end position="419"/>
    </location>
</feature>
<dbReference type="InterPro" id="IPR020891">
    <property type="entry name" value="UPF0758_CS"/>
</dbReference>
<dbReference type="InterPro" id="IPR011545">
    <property type="entry name" value="DEAD/DEAH_box_helicase_dom"/>
</dbReference>
<evidence type="ECO:0000256" key="11">
    <source>
        <dbReference type="ARBA" id="ARBA00038058"/>
    </source>
</evidence>
<dbReference type="GO" id="GO:0003677">
    <property type="term" value="F:DNA binding"/>
    <property type="evidence" value="ECO:0007669"/>
    <property type="project" value="UniProtKB-KW"/>
</dbReference>
<evidence type="ECO:0000256" key="1">
    <source>
        <dbReference type="ARBA" id="ARBA00001966"/>
    </source>
</evidence>
<dbReference type="InterPro" id="IPR014001">
    <property type="entry name" value="Helicase_ATP-bd"/>
</dbReference>
<evidence type="ECO:0000256" key="9">
    <source>
        <dbReference type="ARBA" id="ARBA00023125"/>
    </source>
</evidence>
<evidence type="ECO:0000256" key="12">
    <source>
        <dbReference type="ARBA" id="ARBA00044969"/>
    </source>
</evidence>
<dbReference type="RefSeq" id="WP_089759149.1">
    <property type="nucleotide sequence ID" value="NZ_FNGO01000006.1"/>
</dbReference>
<dbReference type="OrthoDB" id="9803913at2"/>
<evidence type="ECO:0000256" key="4">
    <source>
        <dbReference type="ARBA" id="ARBA00022801"/>
    </source>
</evidence>
<accession>A0A1G9LIF0</accession>
<evidence type="ECO:0000313" key="15">
    <source>
        <dbReference type="EMBL" id="SDL61686.1"/>
    </source>
</evidence>
<keyword evidence="16" id="KW-1185">Reference proteome</keyword>
<dbReference type="GO" id="GO:0043139">
    <property type="term" value="F:5'-3' DNA helicase activity"/>
    <property type="evidence" value="ECO:0007669"/>
    <property type="project" value="UniProtKB-EC"/>
</dbReference>
<dbReference type="GO" id="GO:0016818">
    <property type="term" value="F:hydrolase activity, acting on acid anhydrides, in phosphorus-containing anhydrides"/>
    <property type="evidence" value="ECO:0007669"/>
    <property type="project" value="InterPro"/>
</dbReference>
<proteinExistence type="inferred from homology"/>
<dbReference type="Pfam" id="PF06733">
    <property type="entry name" value="DEAD_2"/>
    <property type="match status" value="1"/>
</dbReference>
<dbReference type="PANTHER" id="PTHR11472">
    <property type="entry name" value="DNA REPAIR DEAD HELICASE RAD3/XP-D SUBFAMILY MEMBER"/>
    <property type="match status" value="1"/>
</dbReference>
<comment type="catalytic activity">
    <reaction evidence="13">
        <text>ATP + H2O = ADP + phosphate + H(+)</text>
        <dbReference type="Rhea" id="RHEA:13065"/>
        <dbReference type="ChEBI" id="CHEBI:15377"/>
        <dbReference type="ChEBI" id="CHEBI:15378"/>
        <dbReference type="ChEBI" id="CHEBI:30616"/>
        <dbReference type="ChEBI" id="CHEBI:43474"/>
        <dbReference type="ChEBI" id="CHEBI:456216"/>
        <dbReference type="EC" id="5.6.2.3"/>
    </reaction>
</comment>
<keyword evidence="7" id="KW-0408">Iron</keyword>
<keyword evidence="4" id="KW-0378">Hydrolase</keyword>
<dbReference type="InterPro" id="IPR014013">
    <property type="entry name" value="Helic_SF1/SF2_ATP-bd_DinG/Rad3"/>
</dbReference>
<comment type="similarity">
    <text evidence="11">Belongs to the helicase family. DinG subfamily.</text>
</comment>
<evidence type="ECO:0000259" key="14">
    <source>
        <dbReference type="PROSITE" id="PS51193"/>
    </source>
</evidence>
<keyword evidence="8" id="KW-0411">Iron-sulfur</keyword>
<evidence type="ECO:0000256" key="13">
    <source>
        <dbReference type="ARBA" id="ARBA00048954"/>
    </source>
</evidence>
<dbReference type="EC" id="5.6.2.3" evidence="12"/>
<dbReference type="GO" id="GO:0006139">
    <property type="term" value="P:nucleobase-containing compound metabolic process"/>
    <property type="evidence" value="ECO:0007669"/>
    <property type="project" value="InterPro"/>
</dbReference>
<dbReference type="PROSITE" id="PS01302">
    <property type="entry name" value="UPF0758"/>
    <property type="match status" value="1"/>
</dbReference>
<dbReference type="EMBL" id="FNGO01000006">
    <property type="protein sequence ID" value="SDL61686.1"/>
    <property type="molecule type" value="Genomic_DNA"/>
</dbReference>
<protein>
    <recommendedName>
        <fullName evidence="12">DNA 5'-3' helicase</fullName>
        <ecNumber evidence="12">5.6.2.3</ecNumber>
    </recommendedName>
</protein>
<evidence type="ECO:0000256" key="3">
    <source>
        <dbReference type="ARBA" id="ARBA00022741"/>
    </source>
</evidence>
<sequence length="815" mass="92450">MDSKKMLSPSTVEFMQEKIVKADSNEVFFAGSFNEEKNAVESVRVIGRGNEKMAPAVTSQLEPGECVIHNHPSGDLRPSAADIKIASRMGDRGIGFIIIDNEVSEAYVVVEPAAVATREELSEDKLCSHLQKGSSLEKILPGFQERKEQLKVLSRAISAFNEREKVLIEAGTGVGKSFAYLLPAIYWSQLNGDTVVVSTNTINLQQQLIEKDIIQLKKILPFDFQAVLVKGRSNYVCLRRVKQMISSGSEEEEGEKEEEKESRAEKVAEYIDSLAKESEDFGGSFSDLDLSLSREIRSQLKSESDLCLGSSCHYFENCYFHKAREQLHRSDILVVNHHLLLSDVVLKGVQAGIMPRFDKLVVDEAHNLSEAAHNISGQEFYPPELLRTLKRLRNSRGSPLVRLRNMEVEISANLKGEIYPLIDNKIWPLCRRIEESLNQYGRELLKLLSEDEHRLRLEAGVLNEEDKNSWQEAGFGLLEKLDELHNYLSRAIDLLQAAEDEERPGQKGIMGEIVGYADRIKNFFNSLEINLDFKSHSDDFVFWLQRENHRSIYQIRQKNSRIEVDEFLNEVLYSRLTTLVLTSATLATSGDFSYFKSKLGLENASELQLSSPFDYKNQVKVYASRDLPPVNDSDFVAKISPYLADFLRESQGGSLLLFTSYKMLNETRYELKTKIKDKGPELLVQGESSRRKILERMKRKDRSILLGTASFWEGIDVPGDSLSNLVIMRLPFSVPTDPLFAARQERVEERGGSPFMEVALPRAIIRFKQGFGRLIRSRDDTGNILIMDRRILARRYGQHFLDSLPDGCEVNDGLP</sequence>
<dbReference type="SMART" id="SM00491">
    <property type="entry name" value="HELICc2"/>
    <property type="match status" value="1"/>
</dbReference>
<dbReference type="InterPro" id="IPR045028">
    <property type="entry name" value="DinG/Rad3-like"/>
</dbReference>
<dbReference type="SMART" id="SM00487">
    <property type="entry name" value="DEXDc"/>
    <property type="match status" value="1"/>
</dbReference>
<dbReference type="AlphaFoldDB" id="A0A1G9LIF0"/>
<dbReference type="GO" id="GO:0051536">
    <property type="term" value="F:iron-sulfur cluster binding"/>
    <property type="evidence" value="ECO:0007669"/>
    <property type="project" value="UniProtKB-KW"/>
</dbReference>
<evidence type="ECO:0000256" key="8">
    <source>
        <dbReference type="ARBA" id="ARBA00023014"/>
    </source>
</evidence>
<keyword evidence="2" id="KW-0479">Metal-binding</keyword>
<keyword evidence="3" id="KW-0547">Nucleotide-binding</keyword>
<dbReference type="Pfam" id="PF00270">
    <property type="entry name" value="DEAD"/>
    <property type="match status" value="1"/>
</dbReference>
<evidence type="ECO:0000256" key="10">
    <source>
        <dbReference type="ARBA" id="ARBA00023235"/>
    </source>
</evidence>
<name>A0A1G9LIF0_9FIRM</name>
<evidence type="ECO:0000256" key="5">
    <source>
        <dbReference type="ARBA" id="ARBA00022806"/>
    </source>
</evidence>
<reference evidence="15 16" key="1">
    <citation type="submission" date="2016-10" db="EMBL/GenBank/DDBJ databases">
        <authorList>
            <person name="de Groot N.N."/>
        </authorList>
    </citation>
    <scope>NUCLEOTIDE SEQUENCE [LARGE SCALE GENOMIC DNA]</scope>
    <source>
        <strain evidence="15 16">SLAS-1</strain>
    </source>
</reference>
<evidence type="ECO:0000313" key="16">
    <source>
        <dbReference type="Proteomes" id="UP000199476"/>
    </source>
</evidence>
<evidence type="ECO:0000256" key="6">
    <source>
        <dbReference type="ARBA" id="ARBA00022840"/>
    </source>
</evidence>
<dbReference type="PROSITE" id="PS51193">
    <property type="entry name" value="HELICASE_ATP_BIND_2"/>
    <property type="match status" value="1"/>
</dbReference>
<gene>
    <name evidence="15" type="ORF">SAMN04488692_10671</name>
</gene>
<evidence type="ECO:0000256" key="7">
    <source>
        <dbReference type="ARBA" id="ARBA00023004"/>
    </source>
</evidence>
<organism evidence="15 16">
    <name type="scientific">Halarsenatibacter silvermanii</name>
    <dbReference type="NCBI Taxonomy" id="321763"/>
    <lineage>
        <taxon>Bacteria</taxon>
        <taxon>Bacillati</taxon>
        <taxon>Bacillota</taxon>
        <taxon>Clostridia</taxon>
        <taxon>Halanaerobiales</taxon>
        <taxon>Halarsenatibacteraceae</taxon>
        <taxon>Halarsenatibacter</taxon>
    </lineage>
</organism>
<dbReference type="Gene3D" id="3.40.50.300">
    <property type="entry name" value="P-loop containing nucleotide triphosphate hydrolases"/>
    <property type="match status" value="2"/>
</dbReference>
<dbReference type="FunFam" id="3.40.50.300:FF:000437">
    <property type="entry name" value="ATP-dependent DNA helicase DinG"/>
    <property type="match status" value="1"/>
</dbReference>
<dbReference type="InterPro" id="IPR010614">
    <property type="entry name" value="RAD3-like_helicase_DEAD"/>
</dbReference>
<dbReference type="PANTHER" id="PTHR11472:SF34">
    <property type="entry name" value="REGULATOR OF TELOMERE ELONGATION HELICASE 1"/>
    <property type="match status" value="1"/>
</dbReference>
<dbReference type="InterPro" id="IPR027417">
    <property type="entry name" value="P-loop_NTPase"/>
</dbReference>
<keyword evidence="9" id="KW-0238">DNA-binding</keyword>
<keyword evidence="6" id="KW-0067">ATP-binding</keyword>
<comment type="cofactor">
    <cofactor evidence="1">
        <name>[4Fe-4S] cluster</name>
        <dbReference type="ChEBI" id="CHEBI:49883"/>
    </cofactor>
</comment>
<dbReference type="Gene3D" id="3.40.140.10">
    <property type="entry name" value="Cytidine Deaminase, domain 2"/>
    <property type="match status" value="1"/>
</dbReference>
<dbReference type="InterPro" id="IPR006555">
    <property type="entry name" value="ATP-dep_Helicase_C"/>
</dbReference>